<dbReference type="PANTHER" id="PTHR22997:SF3">
    <property type="entry name" value="PROTEIN KINTOUN"/>
    <property type="match status" value="1"/>
</dbReference>
<dbReference type="HAMAP" id="MF_03069">
    <property type="entry name" value="Kintoun"/>
    <property type="match status" value="1"/>
</dbReference>
<dbReference type="GO" id="GO:0120293">
    <property type="term" value="C:dynein axonemal particle"/>
    <property type="evidence" value="ECO:0007669"/>
    <property type="project" value="UniProtKB-SubCell"/>
</dbReference>
<dbReference type="Pfam" id="PF18201">
    <property type="entry name" value="PIH1_CS"/>
    <property type="match status" value="1"/>
</dbReference>
<comment type="subcellular location">
    <subcellularLocation>
        <location evidence="3">Cytoplasm</location>
    </subcellularLocation>
    <subcellularLocation>
        <location evidence="2">Dynein axonemal particle</location>
    </subcellularLocation>
</comment>
<comment type="similarity">
    <text evidence="3">Belongs to the PIH1 family. Kintoun subfamily.</text>
</comment>
<dbReference type="Proteomes" id="UP000291343">
    <property type="component" value="Unassembled WGS sequence"/>
</dbReference>
<dbReference type="FunCoup" id="A0A482X9A4">
    <property type="interactions" value="335"/>
</dbReference>
<organism evidence="7 8">
    <name type="scientific">Laodelphax striatellus</name>
    <name type="common">Small brown planthopper</name>
    <name type="synonym">Delphax striatella</name>
    <dbReference type="NCBI Taxonomy" id="195883"/>
    <lineage>
        <taxon>Eukaryota</taxon>
        <taxon>Metazoa</taxon>
        <taxon>Ecdysozoa</taxon>
        <taxon>Arthropoda</taxon>
        <taxon>Hexapoda</taxon>
        <taxon>Insecta</taxon>
        <taxon>Pterygota</taxon>
        <taxon>Neoptera</taxon>
        <taxon>Paraneoptera</taxon>
        <taxon>Hemiptera</taxon>
        <taxon>Auchenorrhyncha</taxon>
        <taxon>Fulgoroidea</taxon>
        <taxon>Delphacidae</taxon>
        <taxon>Criomorphinae</taxon>
        <taxon>Laodelphax</taxon>
    </lineage>
</organism>
<dbReference type="InterPro" id="IPR041442">
    <property type="entry name" value="PIH1D1/2/3_CS-like"/>
</dbReference>
<evidence type="ECO:0000313" key="8">
    <source>
        <dbReference type="Proteomes" id="UP000291343"/>
    </source>
</evidence>
<feature type="compositionally biased region" description="Basic and acidic residues" evidence="4">
    <location>
        <begin position="866"/>
        <end position="881"/>
    </location>
</feature>
<evidence type="ECO:0000313" key="7">
    <source>
        <dbReference type="EMBL" id="RZF42287.1"/>
    </source>
</evidence>
<dbReference type="InterPro" id="IPR012981">
    <property type="entry name" value="PIH1_N"/>
</dbReference>
<evidence type="ECO:0000259" key="5">
    <source>
        <dbReference type="Pfam" id="PF08190"/>
    </source>
</evidence>
<dbReference type="STRING" id="195883.A0A482X9A4"/>
<dbReference type="Pfam" id="PF08190">
    <property type="entry name" value="PIH1"/>
    <property type="match status" value="1"/>
</dbReference>
<keyword evidence="8" id="KW-1185">Reference proteome</keyword>
<feature type="region of interest" description="Disordered" evidence="4">
    <location>
        <begin position="831"/>
        <end position="946"/>
    </location>
</feature>
<dbReference type="AlphaFoldDB" id="A0A482X9A4"/>
<comment type="caution">
    <text evidence="7">The sequence shown here is derived from an EMBL/GenBank/DDBJ whole genome shotgun (WGS) entry which is preliminary data.</text>
</comment>
<feature type="compositionally biased region" description="Basic and acidic residues" evidence="4">
    <location>
        <begin position="358"/>
        <end position="370"/>
    </location>
</feature>
<feature type="domain" description="PIH1D1/2/3 CS-like" evidence="6">
    <location>
        <begin position="246"/>
        <end position="346"/>
    </location>
</feature>
<feature type="region of interest" description="Disordered" evidence="4">
    <location>
        <begin position="608"/>
        <end position="729"/>
    </location>
</feature>
<dbReference type="GO" id="GO:0070286">
    <property type="term" value="P:axonemal dynein complex assembly"/>
    <property type="evidence" value="ECO:0007669"/>
    <property type="project" value="UniProtKB-UniRule"/>
</dbReference>
<dbReference type="OrthoDB" id="546764at2759"/>
<feature type="compositionally biased region" description="Basic and acidic residues" evidence="4">
    <location>
        <begin position="667"/>
        <end position="711"/>
    </location>
</feature>
<accession>A0A482X9A4</accession>
<dbReference type="GO" id="GO:0060285">
    <property type="term" value="P:cilium-dependent cell motility"/>
    <property type="evidence" value="ECO:0007669"/>
    <property type="project" value="UniProtKB-UniRule"/>
</dbReference>
<protein>
    <recommendedName>
        <fullName evidence="3">Protein kintoun</fullName>
    </recommendedName>
    <alternativeName>
        <fullName evidence="3">Dynein assembly factor 2, axonemal homolog</fullName>
    </alternativeName>
</protein>
<evidence type="ECO:0000256" key="2">
    <source>
        <dbReference type="ARBA" id="ARBA00024190"/>
    </source>
</evidence>
<gene>
    <name evidence="7" type="ORF">LSTR_LSTR003905</name>
</gene>
<feature type="region of interest" description="Disordered" evidence="4">
    <location>
        <begin position="353"/>
        <end position="380"/>
    </location>
</feature>
<feature type="compositionally biased region" description="Polar residues" evidence="4">
    <location>
        <begin position="573"/>
        <end position="587"/>
    </location>
</feature>
<dbReference type="SMR" id="A0A482X9A4"/>
<feature type="region of interest" description="Disordered" evidence="4">
    <location>
        <begin position="573"/>
        <end position="592"/>
    </location>
</feature>
<dbReference type="InterPro" id="IPR034727">
    <property type="entry name" value="Kintoun"/>
</dbReference>
<sequence>MASKSSNLRSQLEDLNITRDELDQIGEALKKEDFRKLLNNYFEEVTNPENQKIYENEITQLEKERGVDVTFIHPAAGYVIKTSVDGKKKAFINICQNENIGKPVAKRESGGARWSVPYSQAPPRDDFDKNKNFCVVYDVVFHPETIRMANSNKSFKQLVNDTALNAIEDSFKVVLDKKNLIYPKIPFKGMKRPTVIRKKSKCQPTPSEDSDQGIFDLPNYPYAEPPEEVVPKCSELPITKNESPYTVPKFIIKQRSNIEMQDFTNSMTSKMNAAIPSALVVEIDLPLIKSAVDVNLDVSEKCLSLSSEKPAKYKLDVSLPYAVVEGEGNAKFDSRTKKLVVTLSVKRRLSTPTLQQLSREDSGVDSESRSTESSSDDELLSKCDKQSMVEVLTENSKTVDESQANAYRTNSAERFLSSDISYSLPSYKCNTVDNQLAFTFHVRNVEPESVDHVFLEQSCGVHLKFKSIGAGCFPSHYAFCVKFPGQLTVDDDSLSIEVWDNNVIAQLRLIGCDNSTLTDYLCGKSEEELEKRAFDVPVAVLKQADEIKLADEKEDIKVEVLKNEKELKSLKVTHTTQSSAVQSANESVENKVQIDDKLSEKAVENELSASLSKTSISSPSSVETKCDEKSEKSEPDRRKEANKCDGTSEKSESDESKEANGTSINSESDRRKEANKCDETSSKLESDRRRGSKKCDEKSEKSESDKRKGANECDETTVNSESDESKAVEKCDKIAEISEPVPILKCDGKGSPAKKCTFSDRPPLVHALSESYNDGSEKMKPRFRGILKVGRSLSESNVDDYHWSEDGGEGVEKVKKTVRFNNSISKHLFRRNSCILDQRKKNQRKSRNKKRAQQRRASESENSECETDKSDIDEIVAKMDDETTSETSETSETQSESDDGLKKTNQDEMSLSRRNPHKKGKKKSARKSASTAKLHFSNNLMFELDA</sequence>
<feature type="domain" description="PIH1 N-terminal" evidence="5">
    <location>
        <begin position="45"/>
        <end position="201"/>
    </location>
</feature>
<feature type="compositionally biased region" description="Basic and acidic residues" evidence="4">
    <location>
        <begin position="624"/>
        <end position="658"/>
    </location>
</feature>
<dbReference type="InParanoid" id="A0A482X9A4"/>
<feature type="compositionally biased region" description="Basic residues" evidence="4">
    <location>
        <begin position="841"/>
        <end position="854"/>
    </location>
</feature>
<evidence type="ECO:0000256" key="1">
    <source>
        <dbReference type="ARBA" id="ARBA00022490"/>
    </source>
</evidence>
<proteinExistence type="inferred from homology"/>
<feature type="compositionally biased region" description="Low complexity" evidence="4">
    <location>
        <begin position="885"/>
        <end position="894"/>
    </location>
</feature>
<feature type="compositionally biased region" description="Low complexity" evidence="4">
    <location>
        <begin position="608"/>
        <end position="621"/>
    </location>
</feature>
<feature type="compositionally biased region" description="Basic residues" evidence="4">
    <location>
        <begin position="914"/>
        <end position="926"/>
    </location>
</feature>
<dbReference type="PANTHER" id="PTHR22997">
    <property type="entry name" value="PIH1 DOMAIN-CONTAINING PROTEIN 1"/>
    <property type="match status" value="1"/>
</dbReference>
<dbReference type="InterPro" id="IPR050734">
    <property type="entry name" value="PIH1/Kintoun_subfamily"/>
</dbReference>
<comment type="function">
    <text evidence="3">Required for cytoplasmic pre-assembly of axonemal dyneins, thereby playing a central role in motility in cilia and flagella. Involved in pre-assembly of dynein arm complexes in the cytoplasm before intraflagellar transport loads them for the ciliary compartment.</text>
</comment>
<evidence type="ECO:0000259" key="6">
    <source>
        <dbReference type="Pfam" id="PF18201"/>
    </source>
</evidence>
<keyword evidence="1 3" id="KW-0963">Cytoplasm</keyword>
<name>A0A482X9A4_LAOST</name>
<reference evidence="7 8" key="1">
    <citation type="journal article" date="2017" name="Gigascience">
        <title>Genome sequence of the small brown planthopper, Laodelphax striatellus.</title>
        <authorList>
            <person name="Zhu J."/>
            <person name="Jiang F."/>
            <person name="Wang X."/>
            <person name="Yang P."/>
            <person name="Bao Y."/>
            <person name="Zhao W."/>
            <person name="Wang W."/>
            <person name="Lu H."/>
            <person name="Wang Q."/>
            <person name="Cui N."/>
            <person name="Li J."/>
            <person name="Chen X."/>
            <person name="Luo L."/>
            <person name="Yu J."/>
            <person name="Kang L."/>
            <person name="Cui F."/>
        </authorList>
    </citation>
    <scope>NUCLEOTIDE SEQUENCE [LARGE SCALE GENOMIC DNA]</scope>
    <source>
        <strain evidence="7">Lst14</strain>
    </source>
</reference>
<evidence type="ECO:0000256" key="3">
    <source>
        <dbReference type="HAMAP-Rule" id="MF_03069"/>
    </source>
</evidence>
<dbReference type="EMBL" id="QKKF02015239">
    <property type="protein sequence ID" value="RZF42287.1"/>
    <property type="molecule type" value="Genomic_DNA"/>
</dbReference>
<evidence type="ECO:0000256" key="4">
    <source>
        <dbReference type="SAM" id="MobiDB-lite"/>
    </source>
</evidence>